<accession>A0A1F4URG9</accession>
<dbReference type="AlphaFoldDB" id="A0A1F4URG9"/>
<dbReference type="EMBL" id="MEVA01000006">
    <property type="protein sequence ID" value="OGC47548.1"/>
    <property type="molecule type" value="Genomic_DNA"/>
</dbReference>
<evidence type="ECO:0000313" key="2">
    <source>
        <dbReference type="Proteomes" id="UP000176608"/>
    </source>
</evidence>
<reference evidence="1 2" key="1">
    <citation type="journal article" date="2016" name="Nat. Commun.">
        <title>Thousands of microbial genomes shed light on interconnected biogeochemical processes in an aquifer system.</title>
        <authorList>
            <person name="Anantharaman K."/>
            <person name="Brown C.T."/>
            <person name="Hug L.A."/>
            <person name="Sharon I."/>
            <person name="Castelle C.J."/>
            <person name="Probst A.J."/>
            <person name="Thomas B.C."/>
            <person name="Singh A."/>
            <person name="Wilkins M.J."/>
            <person name="Karaoz U."/>
            <person name="Brodie E.L."/>
            <person name="Williams K.H."/>
            <person name="Hubbard S.S."/>
            <person name="Banfield J.F."/>
        </authorList>
    </citation>
    <scope>NUCLEOTIDE SEQUENCE [LARGE SCALE GENOMIC DNA]</scope>
</reference>
<evidence type="ECO:0000313" key="1">
    <source>
        <dbReference type="EMBL" id="OGC47548.1"/>
    </source>
</evidence>
<dbReference type="PANTHER" id="PTHR28055:SF1">
    <property type="entry name" value="ALTERED INHERITANCE OF MITOCHONDRIA PROTEIN 41, MITOCHONDRIAL"/>
    <property type="match status" value="1"/>
</dbReference>
<proteinExistence type="predicted"/>
<dbReference type="InterPro" id="IPR003789">
    <property type="entry name" value="Asn/Gln_tRNA_amidoTrase-B-like"/>
</dbReference>
<dbReference type="STRING" id="1802617.A2886_02040"/>
<dbReference type="Gene3D" id="1.10.1510.10">
    <property type="entry name" value="Uncharacterised protein YqeY/AIM41 PF09424, N-terminal domain"/>
    <property type="match status" value="1"/>
</dbReference>
<name>A0A1F4URG9_UNCKA</name>
<dbReference type="Pfam" id="PF09424">
    <property type="entry name" value="YqeY"/>
    <property type="match status" value="1"/>
</dbReference>
<evidence type="ECO:0008006" key="3">
    <source>
        <dbReference type="Google" id="ProtNLM"/>
    </source>
</evidence>
<gene>
    <name evidence="1" type="ORF">A2886_02040</name>
</gene>
<dbReference type="InterPro" id="IPR042184">
    <property type="entry name" value="YqeY/Aim41_N"/>
</dbReference>
<organism evidence="1 2">
    <name type="scientific">candidate division WWE3 bacterium RIFCSPHIGHO2_01_FULL_42_13</name>
    <dbReference type="NCBI Taxonomy" id="1802617"/>
    <lineage>
        <taxon>Bacteria</taxon>
        <taxon>Katanobacteria</taxon>
    </lineage>
</organism>
<comment type="caution">
    <text evidence="1">The sequence shown here is derived from an EMBL/GenBank/DDBJ whole genome shotgun (WGS) entry which is preliminary data.</text>
</comment>
<dbReference type="GO" id="GO:0016884">
    <property type="term" value="F:carbon-nitrogen ligase activity, with glutamine as amido-N-donor"/>
    <property type="evidence" value="ECO:0007669"/>
    <property type="project" value="InterPro"/>
</dbReference>
<dbReference type="InterPro" id="IPR019004">
    <property type="entry name" value="YqeY/Aim41"/>
</dbReference>
<dbReference type="Proteomes" id="UP000176608">
    <property type="component" value="Unassembled WGS sequence"/>
</dbReference>
<sequence length="96" mass="10979">MLNKLKIALLKARKEKDALRVSVLGFLLSAIHNKEISLRGKDETFGDEHIAQVINTQIKQRKESIEQYTAGGRKDLADQETRELGVLEEISREYIQ</sequence>
<protein>
    <recommendedName>
        <fullName evidence="3">GatB/YqeY domain-containing protein</fullName>
    </recommendedName>
</protein>
<dbReference type="PANTHER" id="PTHR28055">
    <property type="entry name" value="ALTERED INHERITANCE OF MITOCHONDRIA PROTEIN 41, MITOCHONDRIAL"/>
    <property type="match status" value="1"/>
</dbReference>
<dbReference type="SUPFAM" id="SSF89095">
    <property type="entry name" value="GatB/YqeY motif"/>
    <property type="match status" value="1"/>
</dbReference>